<dbReference type="CDD" id="cd00161">
    <property type="entry name" value="beta-trefoil_Ricin-like"/>
    <property type="match status" value="1"/>
</dbReference>
<dbReference type="SUPFAM" id="SSF56849">
    <property type="entry name" value="delta-Endotoxin (insectocide), N-terminal domain"/>
    <property type="match status" value="1"/>
</dbReference>
<accession>A0A3R9NWM8</accession>
<dbReference type="SUPFAM" id="SSF51101">
    <property type="entry name" value="Mannose-binding lectins"/>
    <property type="match status" value="1"/>
</dbReference>
<evidence type="ECO:0000256" key="4">
    <source>
        <dbReference type="ARBA" id="ARBA00023026"/>
    </source>
</evidence>
<dbReference type="Pfam" id="PF14200">
    <property type="entry name" value="RicinB_lectin_2"/>
    <property type="match status" value="1"/>
</dbReference>
<dbReference type="EMBL" id="RWIU01000003">
    <property type="protein sequence ID" value="RSK43435.1"/>
    <property type="molecule type" value="Genomic_DNA"/>
</dbReference>
<dbReference type="SUPFAM" id="SSF50370">
    <property type="entry name" value="Ricin B-like lectins"/>
    <property type="match status" value="1"/>
</dbReference>
<evidence type="ECO:0000313" key="7">
    <source>
        <dbReference type="Proteomes" id="UP000270291"/>
    </source>
</evidence>
<proteinExistence type="inferred from homology"/>
<comment type="caution">
    <text evidence="6">The sequence shown here is derived from an EMBL/GenBank/DDBJ whole genome shotgun (WGS) entry which is preliminary data.</text>
</comment>
<keyword evidence="2" id="KW-0800">Toxin</keyword>
<dbReference type="OrthoDB" id="9765957at2"/>
<protein>
    <recommendedName>
        <fullName evidence="5">Ricin B lectin domain-containing protein</fullName>
    </recommendedName>
</protein>
<organism evidence="6 7">
    <name type="scientific">Hymenobacter perfusus</name>
    <dbReference type="NCBI Taxonomy" id="1236770"/>
    <lineage>
        <taxon>Bacteria</taxon>
        <taxon>Pseudomonadati</taxon>
        <taxon>Bacteroidota</taxon>
        <taxon>Cytophagia</taxon>
        <taxon>Cytophagales</taxon>
        <taxon>Hymenobacteraceae</taxon>
        <taxon>Hymenobacter</taxon>
    </lineage>
</organism>
<dbReference type="Gene3D" id="1.20.190.10">
    <property type="entry name" value="Pesticidal crystal protein, N-terminal domain"/>
    <property type="match status" value="1"/>
</dbReference>
<dbReference type="InterPro" id="IPR036404">
    <property type="entry name" value="Jacalin-like_lectin_dom_sf"/>
</dbReference>
<dbReference type="Proteomes" id="UP000270291">
    <property type="component" value="Unassembled WGS sequence"/>
</dbReference>
<evidence type="ECO:0000256" key="2">
    <source>
        <dbReference type="ARBA" id="ARBA00022656"/>
    </source>
</evidence>
<gene>
    <name evidence="6" type="ORF">EI293_11100</name>
</gene>
<evidence type="ECO:0000313" key="6">
    <source>
        <dbReference type="EMBL" id="RSK43435.1"/>
    </source>
</evidence>
<name>A0A3R9NWM8_9BACT</name>
<keyword evidence="4" id="KW-0843">Virulence</keyword>
<evidence type="ECO:0000256" key="3">
    <source>
        <dbReference type="ARBA" id="ARBA00022969"/>
    </source>
</evidence>
<dbReference type="GO" id="GO:0090729">
    <property type="term" value="F:toxin activity"/>
    <property type="evidence" value="ECO:0007669"/>
    <property type="project" value="UniProtKB-KW"/>
</dbReference>
<dbReference type="Gene3D" id="2.80.10.50">
    <property type="match status" value="1"/>
</dbReference>
<reference evidence="6 7" key="1">
    <citation type="submission" date="2018-12" db="EMBL/GenBank/DDBJ databases">
        <authorList>
            <person name="Feng G."/>
            <person name="Zhu H."/>
        </authorList>
    </citation>
    <scope>NUCLEOTIDE SEQUENCE [LARGE SCALE GENOMIC DNA]</scope>
    <source>
        <strain evidence="6 7">LMG 26000</strain>
    </source>
</reference>
<sequence>MGFRPAPDTSYFLIAKNSNMPLGVRDNSGKAWAEIEQQTWNPDAPQPQQHFRFDTAPNFLFWIKPGGRDLYLEPLGSRQGQGRDDGTPIAQADWKPGVEFQKFRLVPAGNGYYRIISQYTGKLLDVYGNTTAAGARLVQHSPSTTENQLFRLVAVPNRNLPLNTTSFQTYTNYARMLVLGLAGVIPKVGGALSGVIGFLWPTDGDQRFWQQMKTYVDVRVREMLQHQQLGILEGHLSALIENLRLANDPDLPHPNRYVHLVAITTGTTDAAWNFTKQEYLESHRILSHLSAWGTLVLGAYAQIVRDYDLMHPDMKADERAKAKGVYKTKLKTSIQEYTRTITAARAKALKWRLDKIGTTHPYYAWDEGAGWRKRFSEIVRQGRDRGLMYDYTHTQQAYKARLAQVTEQFNAEMDAVLSPTRLWRFLDPDVTERPAQETIRRAVGPFPCRRTEDAPPLVTGTITHLSISSTNGHFSGLTVRYADGRKRVTGQEGTTVKNFPLQPDEYIINAYGLERNVYLVALTFETNLGNVFTTGNPTDAPDPSVYGDSLFDRVLLEFRAGLDDALSPRLTGFSNGGGGLCFHWEYSWQYDWTGNLSPAEPQLAEPSRPRLVRAPQPQELEEQVLAEAELEQDFTTREFAPGQW</sequence>
<evidence type="ECO:0000256" key="1">
    <source>
        <dbReference type="ARBA" id="ARBA00007819"/>
    </source>
</evidence>
<keyword evidence="7" id="KW-1185">Reference proteome</keyword>
<feature type="domain" description="Ricin B lectin" evidence="5">
    <location>
        <begin position="101"/>
        <end position="156"/>
    </location>
</feature>
<dbReference type="GO" id="GO:0030435">
    <property type="term" value="P:sporulation resulting in formation of a cellular spore"/>
    <property type="evidence" value="ECO:0007669"/>
    <property type="project" value="UniProtKB-KW"/>
</dbReference>
<dbReference type="InterPro" id="IPR000772">
    <property type="entry name" value="Ricin_B_lectin"/>
</dbReference>
<dbReference type="Gene3D" id="2.100.10.30">
    <property type="entry name" value="Jacalin-like lectin domain"/>
    <property type="match status" value="1"/>
</dbReference>
<dbReference type="RefSeq" id="WP_125437578.1">
    <property type="nucleotide sequence ID" value="NZ_RWIU01000003.1"/>
</dbReference>
<dbReference type="InterPro" id="IPR036716">
    <property type="entry name" value="Pest_crys_N_sf"/>
</dbReference>
<dbReference type="InterPro" id="IPR035992">
    <property type="entry name" value="Ricin_B-like_lectins"/>
</dbReference>
<comment type="similarity">
    <text evidence="1">Belongs to the delta endotoxin family.</text>
</comment>
<keyword evidence="3" id="KW-0749">Sporulation</keyword>
<dbReference type="AlphaFoldDB" id="A0A3R9NWM8"/>
<evidence type="ECO:0000259" key="5">
    <source>
        <dbReference type="Pfam" id="PF14200"/>
    </source>
</evidence>